<evidence type="ECO:0000256" key="8">
    <source>
        <dbReference type="ARBA" id="ARBA00022927"/>
    </source>
</evidence>
<dbReference type="InterPro" id="IPR053716">
    <property type="entry name" value="Flag_assembly_chemotaxis_eff"/>
</dbReference>
<dbReference type="GO" id="GO:0006935">
    <property type="term" value="P:chemotaxis"/>
    <property type="evidence" value="ECO:0007669"/>
    <property type="project" value="UniProtKB-KW"/>
</dbReference>
<evidence type="ECO:0000256" key="10">
    <source>
        <dbReference type="ARBA" id="ARBA00023225"/>
    </source>
</evidence>
<keyword evidence="13" id="KW-1185">Reference proteome</keyword>
<dbReference type="AlphaFoldDB" id="A0A1D7UXW6"/>
<keyword evidence="12" id="KW-0282">Flagellum</keyword>
<comment type="similarity">
    <text evidence="2">Belongs to the FliJ family.</text>
</comment>
<keyword evidence="7" id="KW-1005">Bacterial flagellum biogenesis</keyword>
<evidence type="ECO:0000256" key="2">
    <source>
        <dbReference type="ARBA" id="ARBA00010004"/>
    </source>
</evidence>
<evidence type="ECO:0000256" key="3">
    <source>
        <dbReference type="ARBA" id="ARBA00020392"/>
    </source>
</evidence>
<gene>
    <name evidence="12" type="ORF">A0128_11545</name>
</gene>
<evidence type="ECO:0000256" key="5">
    <source>
        <dbReference type="ARBA" id="ARBA00022475"/>
    </source>
</evidence>
<evidence type="ECO:0000256" key="7">
    <source>
        <dbReference type="ARBA" id="ARBA00022795"/>
    </source>
</evidence>
<comment type="subcellular location">
    <subcellularLocation>
        <location evidence="1">Cell membrane</location>
        <topology evidence="1">Peripheral membrane protein</topology>
        <orientation evidence="1">Cytoplasmic side</orientation>
    </subcellularLocation>
</comment>
<protein>
    <recommendedName>
        <fullName evidence="3">Flagellar FliJ protein</fullName>
    </recommendedName>
</protein>
<feature type="region of interest" description="Disordered" evidence="11">
    <location>
        <begin position="149"/>
        <end position="176"/>
    </location>
</feature>
<evidence type="ECO:0000256" key="6">
    <source>
        <dbReference type="ARBA" id="ARBA00022500"/>
    </source>
</evidence>
<keyword evidence="6" id="KW-0145">Chemotaxis</keyword>
<reference evidence="12 13" key="1">
    <citation type="submission" date="2016-04" db="EMBL/GenBank/DDBJ databases">
        <title>Complete genome seqeunce of Leptospira alstonii serovar Room22.</title>
        <authorList>
            <person name="Nally J.E."/>
            <person name="Bayles D.O."/>
            <person name="Hurley D."/>
            <person name="Fanning S."/>
            <person name="McMahon B.J."/>
            <person name="Arent Z."/>
        </authorList>
    </citation>
    <scope>NUCLEOTIDE SEQUENCE [LARGE SCALE GENOMIC DNA]</scope>
    <source>
        <strain evidence="12 13">GWTS #1</strain>
    </source>
</reference>
<dbReference type="EMBL" id="CP015217">
    <property type="protein sequence ID" value="AOP34427.1"/>
    <property type="molecule type" value="Genomic_DNA"/>
</dbReference>
<dbReference type="RefSeq" id="WP_069607654.1">
    <property type="nucleotide sequence ID" value="NZ_CP015217.1"/>
</dbReference>
<evidence type="ECO:0000313" key="13">
    <source>
        <dbReference type="Proteomes" id="UP000094197"/>
    </source>
</evidence>
<keyword evidence="9" id="KW-0472">Membrane</keyword>
<organism evidence="12 13">
    <name type="scientific">Leptospira tipperaryensis</name>
    <dbReference type="NCBI Taxonomy" id="2564040"/>
    <lineage>
        <taxon>Bacteria</taxon>
        <taxon>Pseudomonadati</taxon>
        <taxon>Spirochaetota</taxon>
        <taxon>Spirochaetia</taxon>
        <taxon>Leptospirales</taxon>
        <taxon>Leptospiraceae</taxon>
        <taxon>Leptospira</taxon>
    </lineage>
</organism>
<keyword evidence="12" id="KW-0966">Cell projection</keyword>
<keyword evidence="4" id="KW-0813">Transport</keyword>
<keyword evidence="5" id="KW-1003">Cell membrane</keyword>
<evidence type="ECO:0000313" key="12">
    <source>
        <dbReference type="EMBL" id="AOP34427.1"/>
    </source>
</evidence>
<keyword evidence="12" id="KW-0969">Cilium</keyword>
<name>A0A1D7UXW6_9LEPT</name>
<dbReference type="Pfam" id="PF02050">
    <property type="entry name" value="FliJ"/>
    <property type="match status" value="1"/>
</dbReference>
<dbReference type="Proteomes" id="UP000094197">
    <property type="component" value="Chromosome 1"/>
</dbReference>
<proteinExistence type="inferred from homology"/>
<keyword evidence="10" id="KW-1006">Bacterial flagellum protein export</keyword>
<evidence type="ECO:0000256" key="11">
    <source>
        <dbReference type="SAM" id="MobiDB-lite"/>
    </source>
</evidence>
<evidence type="ECO:0000256" key="9">
    <source>
        <dbReference type="ARBA" id="ARBA00023136"/>
    </source>
</evidence>
<evidence type="ECO:0000256" key="4">
    <source>
        <dbReference type="ARBA" id="ARBA00022448"/>
    </source>
</evidence>
<dbReference type="OrthoDB" id="343339at2"/>
<dbReference type="Gene3D" id="1.10.287.1700">
    <property type="match status" value="1"/>
</dbReference>
<sequence length="190" mass="22693">MKRFEFNLEPVLNLRKKKEDEKLKAFSLVAGEINQIRNEIHENEKQIDLLTGESYSLHGASLRDYQLHQGYIRSLITQNENLESDIDKKKPELDSKRAELILAQKDRKILEILKDNQYKQYRKLYFKKEKFELEEHYNQLKSIQWREIRESTQSEPPPRIFTFDTGTNPESANDDAGLSELKKLYERFKK</sequence>
<accession>A0A1D7UXW6</accession>
<dbReference type="InterPro" id="IPR012823">
    <property type="entry name" value="Flagell_FliJ"/>
</dbReference>
<evidence type="ECO:0000256" key="1">
    <source>
        <dbReference type="ARBA" id="ARBA00004413"/>
    </source>
</evidence>
<dbReference type="GO" id="GO:0071973">
    <property type="term" value="P:bacterial-type flagellum-dependent cell motility"/>
    <property type="evidence" value="ECO:0007669"/>
    <property type="project" value="InterPro"/>
</dbReference>
<dbReference type="GO" id="GO:0005886">
    <property type="term" value="C:plasma membrane"/>
    <property type="evidence" value="ECO:0007669"/>
    <property type="project" value="UniProtKB-SubCell"/>
</dbReference>
<dbReference type="NCBIfam" id="TIGR02473">
    <property type="entry name" value="flagell_FliJ"/>
    <property type="match status" value="1"/>
</dbReference>
<keyword evidence="8" id="KW-0653">Protein transport</keyword>
<dbReference type="GO" id="GO:0009288">
    <property type="term" value="C:bacterial-type flagellum"/>
    <property type="evidence" value="ECO:0007669"/>
    <property type="project" value="InterPro"/>
</dbReference>
<dbReference type="KEGG" id="laj:A0128_11545"/>
<dbReference type="GO" id="GO:0044781">
    <property type="term" value="P:bacterial-type flagellum organization"/>
    <property type="evidence" value="ECO:0007669"/>
    <property type="project" value="UniProtKB-KW"/>
</dbReference>
<dbReference type="GO" id="GO:0015031">
    <property type="term" value="P:protein transport"/>
    <property type="evidence" value="ECO:0007669"/>
    <property type="project" value="UniProtKB-KW"/>
</dbReference>